<dbReference type="InterPro" id="IPR045254">
    <property type="entry name" value="Nit1/2_C-N_Hydrolase"/>
</dbReference>
<dbReference type="KEGG" id="mes:Meso_0079"/>
<sequence>MKKITVVQINTRDDKAANLAKLESLVRAAHEADHSDYILTPEHSFCLTANKATMHAAAETLEDGEGLRRMASLARELGTTIHIGSILTTRNGRYYNTSVVIGPDGKQLATYDKIHRYDVDLPSGLSYRESDTNDAGNVAVTYDHNGTNVGLSVCYDVRFGSLYLELAARGAQVITIPAAFTFETGAAHWDTLVRARAIETQCYVAAAGQVGSFPASGGDRASFGNSQIVDPWGKVLARCSDVEGWASAAIDPSYQNRVRQNLPVARHRRAIA</sequence>
<name>Q11M91_CHESB</name>
<feature type="domain" description="CN hydrolase" evidence="2">
    <location>
        <begin position="2"/>
        <end position="252"/>
    </location>
</feature>
<dbReference type="CDD" id="cd07572">
    <property type="entry name" value="nit"/>
    <property type="match status" value="1"/>
</dbReference>
<dbReference type="PANTHER" id="PTHR23088:SF27">
    <property type="entry name" value="DEAMINATED GLUTATHIONE AMIDASE"/>
    <property type="match status" value="1"/>
</dbReference>
<dbReference type="Pfam" id="PF00795">
    <property type="entry name" value="CN_hydrolase"/>
    <property type="match status" value="1"/>
</dbReference>
<dbReference type="HOGENOM" id="CLU_030130_1_2_5"/>
<dbReference type="GO" id="GO:0016811">
    <property type="term" value="F:hydrolase activity, acting on carbon-nitrogen (but not peptide) bonds, in linear amides"/>
    <property type="evidence" value="ECO:0007669"/>
    <property type="project" value="InterPro"/>
</dbReference>
<dbReference type="GO" id="GO:0016746">
    <property type="term" value="F:acyltransferase activity"/>
    <property type="evidence" value="ECO:0007669"/>
    <property type="project" value="UniProtKB-KW"/>
</dbReference>
<dbReference type="SUPFAM" id="SSF56317">
    <property type="entry name" value="Carbon-nitrogen hydrolase"/>
    <property type="match status" value="1"/>
</dbReference>
<keyword evidence="3" id="KW-0449">Lipoprotein</keyword>
<organism evidence="3">
    <name type="scientific">Chelativorans sp. (strain BNC1)</name>
    <dbReference type="NCBI Taxonomy" id="266779"/>
    <lineage>
        <taxon>Bacteria</taxon>
        <taxon>Pseudomonadati</taxon>
        <taxon>Pseudomonadota</taxon>
        <taxon>Alphaproteobacteria</taxon>
        <taxon>Hyphomicrobiales</taxon>
        <taxon>Phyllobacteriaceae</taxon>
        <taxon>Chelativorans</taxon>
    </lineage>
</organism>
<evidence type="ECO:0000256" key="1">
    <source>
        <dbReference type="ARBA" id="ARBA00022801"/>
    </source>
</evidence>
<dbReference type="PROSITE" id="PS50263">
    <property type="entry name" value="CN_HYDROLASE"/>
    <property type="match status" value="1"/>
</dbReference>
<dbReference type="STRING" id="266779.Meso_0079"/>
<dbReference type="AlphaFoldDB" id="Q11M91"/>
<reference evidence="3" key="1">
    <citation type="submission" date="2006-06" db="EMBL/GenBank/DDBJ databases">
        <title>Complete sequence of chromosome of Chelativorans sp. BNC1.</title>
        <authorList>
            <consortium name="US DOE Joint Genome Institute"/>
            <person name="Copeland A."/>
            <person name="Lucas S."/>
            <person name="Lapidus A."/>
            <person name="Barry K."/>
            <person name="Detter J.C."/>
            <person name="Glavina del Rio T."/>
            <person name="Hammon N."/>
            <person name="Israni S."/>
            <person name="Dalin E."/>
            <person name="Tice H."/>
            <person name="Pitluck S."/>
            <person name="Chertkov O."/>
            <person name="Brettin T."/>
            <person name="Bruce D."/>
            <person name="Han C."/>
            <person name="Tapia R."/>
            <person name="Gilna P."/>
            <person name="Schmutz J."/>
            <person name="Larimer F."/>
            <person name="Land M."/>
            <person name="Hauser L."/>
            <person name="Kyrpides N."/>
            <person name="Mikhailova N."/>
            <person name="Richardson P."/>
        </authorList>
    </citation>
    <scope>NUCLEOTIDE SEQUENCE</scope>
    <source>
        <strain evidence="3">BNC1</strain>
    </source>
</reference>
<keyword evidence="3" id="KW-0012">Acyltransferase</keyword>
<dbReference type="PANTHER" id="PTHR23088">
    <property type="entry name" value="NITRILASE-RELATED"/>
    <property type="match status" value="1"/>
</dbReference>
<keyword evidence="3" id="KW-0808">Transferase</keyword>
<dbReference type="OrthoDB" id="9811121at2"/>
<gene>
    <name evidence="3" type="ordered locus">Meso_0079</name>
</gene>
<dbReference type="EMBL" id="CP000390">
    <property type="protein sequence ID" value="ABG61484.1"/>
    <property type="molecule type" value="Genomic_DNA"/>
</dbReference>
<protein>
    <submittedName>
        <fullName evidence="3">Nitrilase/cyanide hydratase and apolipoprotein N-acyltransferase</fullName>
    </submittedName>
</protein>
<dbReference type="InterPro" id="IPR036526">
    <property type="entry name" value="C-N_Hydrolase_sf"/>
</dbReference>
<proteinExistence type="predicted"/>
<keyword evidence="1" id="KW-0378">Hydrolase</keyword>
<dbReference type="InterPro" id="IPR003010">
    <property type="entry name" value="C-N_Hydrolase"/>
</dbReference>
<dbReference type="eggNOG" id="COG0388">
    <property type="taxonomic scope" value="Bacteria"/>
</dbReference>
<accession>Q11M91</accession>
<dbReference type="Gene3D" id="3.60.110.10">
    <property type="entry name" value="Carbon-nitrogen hydrolase"/>
    <property type="match status" value="1"/>
</dbReference>
<evidence type="ECO:0000313" key="3">
    <source>
        <dbReference type="EMBL" id="ABG61484.1"/>
    </source>
</evidence>
<evidence type="ECO:0000259" key="2">
    <source>
        <dbReference type="PROSITE" id="PS50263"/>
    </source>
</evidence>